<evidence type="ECO:0000256" key="4">
    <source>
        <dbReference type="ARBA" id="ARBA00010441"/>
    </source>
</evidence>
<dbReference type="EMBL" id="FUKQ01000044">
    <property type="protein sequence ID" value="SJN39217.1"/>
    <property type="molecule type" value="Genomic_DNA"/>
</dbReference>
<feature type="transmembrane region" description="Helical" evidence="17">
    <location>
        <begin position="153"/>
        <end position="180"/>
    </location>
</feature>
<feature type="binding site" evidence="17">
    <location>
        <position position="86"/>
    </location>
    <ligand>
        <name>Mg(2+)</name>
        <dbReference type="ChEBI" id="CHEBI:18420"/>
        <label>2</label>
    </ligand>
</feature>
<dbReference type="HAMAP" id="MF_02241">
    <property type="entry name" value="PIP_synthase"/>
    <property type="match status" value="1"/>
</dbReference>
<evidence type="ECO:0000256" key="1">
    <source>
        <dbReference type="ARBA" id="ARBA00004651"/>
    </source>
</evidence>
<keyword evidence="7 17" id="KW-0808">Transferase</keyword>
<evidence type="ECO:0000256" key="10">
    <source>
        <dbReference type="ARBA" id="ARBA00022842"/>
    </source>
</evidence>
<feature type="binding site" evidence="17">
    <location>
        <position position="69"/>
    </location>
    <ligand>
        <name>a CDP-1,2-diacyl-sn-glycerol</name>
        <dbReference type="ChEBI" id="CHEBI:58332"/>
    </ligand>
</feature>
<dbReference type="UniPathway" id="UPA00220"/>
<reference evidence="19 20" key="1">
    <citation type="submission" date="2017-02" db="EMBL/GenBank/DDBJ databases">
        <authorList>
            <person name="Peterson S.W."/>
        </authorList>
    </citation>
    <scope>NUCLEOTIDE SEQUENCE [LARGE SCALE GENOMIC DNA]</scope>
    <source>
        <strain evidence="19 20">LSP_Lj1</strain>
    </source>
</reference>
<feature type="active site" description="Proton acceptor" evidence="17">
    <location>
        <position position="90"/>
    </location>
</feature>
<comment type="subunit">
    <text evidence="5 17">Homodimer.</text>
</comment>
<keyword evidence="6 17" id="KW-1003">Cell membrane</keyword>
<evidence type="ECO:0000256" key="5">
    <source>
        <dbReference type="ARBA" id="ARBA00011738"/>
    </source>
</evidence>
<comment type="subcellular location">
    <subcellularLocation>
        <location evidence="1 17">Cell membrane</location>
        <topology evidence="1 17">Multi-pass membrane protein</topology>
    </subcellularLocation>
</comment>
<dbReference type="InterPro" id="IPR000462">
    <property type="entry name" value="CDP-OH_P_trans"/>
</dbReference>
<evidence type="ECO:0000313" key="19">
    <source>
        <dbReference type="EMBL" id="SJN39217.1"/>
    </source>
</evidence>
<comment type="function">
    <text evidence="17">Catalyzes the conjugation of the 1'-hydroxyl group of D-myo-inositol-3-phosphate (also named L-myo-inositol-1-phosphate) with a lipid tail of cytidine diphosphate diacylglycerol (CDP-DAG), forming phosphatidylinositol phosphate (PIP) and CMP. PIP is a precursor of phosphatidylinositol (PI) which is an essential lipid required for cell wall formation.</text>
</comment>
<dbReference type="PROSITE" id="PS00379">
    <property type="entry name" value="CDP_ALCOHOL_P_TRANSF"/>
    <property type="match status" value="1"/>
</dbReference>
<comment type="catalytic activity">
    <reaction evidence="13 17">
        <text>1,2-di-(9Z-octadecenoyl)-sn-glycero-3-cytidine-5'-diphosphate + 1D-myo-inositol 3-phosphate = 1,2-di-(9Z-octadecenoyl)-sn-glycero-3-phospho-(1D-myo-inositol-3-phosphate) + CMP + H(+)</text>
        <dbReference type="Rhea" id="RHEA:61216"/>
        <dbReference type="ChEBI" id="CHEBI:15378"/>
        <dbReference type="ChEBI" id="CHEBI:58401"/>
        <dbReference type="ChEBI" id="CHEBI:60377"/>
        <dbReference type="ChEBI" id="CHEBI:85356"/>
        <dbReference type="ChEBI" id="CHEBI:144472"/>
    </reaction>
</comment>
<dbReference type="Gene3D" id="1.20.120.1760">
    <property type="match status" value="1"/>
</dbReference>
<organism evidence="19 20">
    <name type="scientific">Luteococcus japonicus LSP_Lj1</name>
    <dbReference type="NCBI Taxonomy" id="1255658"/>
    <lineage>
        <taxon>Bacteria</taxon>
        <taxon>Bacillati</taxon>
        <taxon>Actinomycetota</taxon>
        <taxon>Actinomycetes</taxon>
        <taxon>Propionibacteriales</taxon>
        <taxon>Propionibacteriaceae</taxon>
        <taxon>Luteococcus</taxon>
    </lineage>
</organism>
<feature type="binding site" evidence="17">
    <location>
        <position position="65"/>
    </location>
    <ligand>
        <name>Mg(2+)</name>
        <dbReference type="ChEBI" id="CHEBI:18420"/>
        <label>2</label>
    </ligand>
</feature>
<comment type="caution">
    <text evidence="17">Lacks conserved residue(s) required for the propagation of feature annotation.</text>
</comment>
<dbReference type="RefSeq" id="WP_094765279.1">
    <property type="nucleotide sequence ID" value="NZ_FUKQ01000044.1"/>
</dbReference>
<dbReference type="STRING" id="1255658.FM114_11410"/>
<keyword evidence="20" id="KW-1185">Reference proteome</keyword>
<evidence type="ECO:0000256" key="9">
    <source>
        <dbReference type="ARBA" id="ARBA00022723"/>
    </source>
</evidence>
<feature type="binding site" evidence="17">
    <location>
        <position position="68"/>
    </location>
    <ligand>
        <name>Mg(2+)</name>
        <dbReference type="ChEBI" id="CHEBI:18420"/>
        <label>1</label>
    </ligand>
</feature>
<keyword evidence="8 17" id="KW-0812">Transmembrane</keyword>
<dbReference type="GO" id="GO:0008654">
    <property type="term" value="P:phospholipid biosynthetic process"/>
    <property type="evidence" value="ECO:0007669"/>
    <property type="project" value="UniProtKB-UniRule"/>
</dbReference>
<gene>
    <name evidence="19" type="ORF">FM114_11410</name>
</gene>
<feature type="binding site" evidence="17">
    <location>
        <position position="73"/>
    </location>
    <ligand>
        <name>a CDP-1,2-diacyl-sn-glycerol</name>
        <dbReference type="ChEBI" id="CHEBI:58332"/>
    </ligand>
</feature>
<evidence type="ECO:0000256" key="15">
    <source>
        <dbReference type="ARBA" id="ARBA00033137"/>
    </source>
</evidence>
<keyword evidence="12 17" id="KW-0472">Membrane</keyword>
<dbReference type="InterPro" id="IPR044268">
    <property type="entry name" value="PIP_synthase_PgsA1"/>
</dbReference>
<dbReference type="GO" id="GO:0005886">
    <property type="term" value="C:plasma membrane"/>
    <property type="evidence" value="ECO:0007669"/>
    <property type="project" value="UniProtKB-SubCell"/>
</dbReference>
<keyword evidence="17" id="KW-0443">Lipid metabolism</keyword>
<comment type="similarity">
    <text evidence="4 17 18">Belongs to the CDP-alcohol phosphatidyltransferase class-I family.</text>
</comment>
<evidence type="ECO:0000256" key="17">
    <source>
        <dbReference type="HAMAP-Rule" id="MF_02241"/>
    </source>
</evidence>
<evidence type="ECO:0000256" key="12">
    <source>
        <dbReference type="ARBA" id="ARBA00023136"/>
    </source>
</evidence>
<dbReference type="GO" id="GO:0000287">
    <property type="term" value="F:magnesium ion binding"/>
    <property type="evidence" value="ECO:0007669"/>
    <property type="project" value="UniProtKB-UniRule"/>
</dbReference>
<evidence type="ECO:0000313" key="20">
    <source>
        <dbReference type="Proteomes" id="UP000188342"/>
    </source>
</evidence>
<comment type="cofactor">
    <cofactor evidence="17">
        <name>Mg(2+)</name>
        <dbReference type="ChEBI" id="CHEBI:18420"/>
    </cofactor>
    <text evidence="17">Contains a di-nuclear catalytic Mg(2+) center.</text>
</comment>
<sequence>MVERLRKGYAAAMTPAARLFMALRMTPDMVTWLGTLLVIVVSLWLVPAGHLWQAALAITFCVLTDGVDGQMARMTNHKSAYGAFLDSTLDRVADGAIFGAVALWYAGGGDSVLLAGAAIGALVMGQVTSYAKARGLALGFKVWGGLAARGDRLLALLLGMLLTGLGLWWAMPVALGYLLFASTWTVLQRMGQVKQQAREAEAQGIEVIDPQATVAAEHAGEQTLHRKERSQP</sequence>
<keyword evidence="11 17" id="KW-1133">Transmembrane helix</keyword>
<evidence type="ECO:0000256" key="2">
    <source>
        <dbReference type="ARBA" id="ARBA00004805"/>
    </source>
</evidence>
<dbReference type="OrthoDB" id="116551at2"/>
<feature type="binding site" evidence="17">
    <location>
        <position position="79"/>
    </location>
    <ligand>
        <name>a CDP-1,2-diacyl-sn-glycerol</name>
        <dbReference type="ChEBI" id="CHEBI:58332"/>
    </ligand>
</feature>
<keyword evidence="17" id="KW-1208">Phospholipid metabolism</keyword>
<dbReference type="InterPro" id="IPR048254">
    <property type="entry name" value="CDP_ALCOHOL_P_TRANSF_CS"/>
</dbReference>
<feature type="transmembrane region" description="Helical" evidence="17">
    <location>
        <begin position="112"/>
        <end position="133"/>
    </location>
</feature>
<feature type="binding site" evidence="17">
    <location>
        <begin position="28"/>
        <end position="31"/>
    </location>
    <ligand>
        <name>a CDP-1,2-diacyl-sn-glycerol</name>
        <dbReference type="ChEBI" id="CHEBI:58332"/>
    </ligand>
</feature>
<comment type="catalytic activity">
    <reaction evidence="16 17">
        <text>a CDP-1,2-diacyl-sn-glycerol + 1D-myo-inositol 3-phosphate = a 1,2-diacyl-sn-glycero-3-phospho-(1D-myo-inositol-3-phosphate) + CMP + H(+)</text>
        <dbReference type="Rhea" id="RHEA:60504"/>
        <dbReference type="ChEBI" id="CHEBI:15378"/>
        <dbReference type="ChEBI" id="CHEBI:58088"/>
        <dbReference type="ChEBI" id="CHEBI:58332"/>
        <dbReference type="ChEBI" id="CHEBI:58401"/>
        <dbReference type="ChEBI" id="CHEBI:60377"/>
    </reaction>
</comment>
<evidence type="ECO:0000256" key="8">
    <source>
        <dbReference type="ARBA" id="ARBA00022692"/>
    </source>
</evidence>
<feature type="binding site" evidence="17">
    <location>
        <position position="90"/>
    </location>
    <ligand>
        <name>Mg(2+)</name>
        <dbReference type="ChEBI" id="CHEBI:18420"/>
        <label>2</label>
    </ligand>
</feature>
<keyword evidence="17" id="KW-0444">Lipid biosynthesis</keyword>
<proteinExistence type="inferred from homology"/>
<evidence type="ECO:0000256" key="6">
    <source>
        <dbReference type="ARBA" id="ARBA00022475"/>
    </source>
</evidence>
<feature type="binding site" evidence="17">
    <location>
        <position position="65"/>
    </location>
    <ligand>
        <name>Mg(2+)</name>
        <dbReference type="ChEBI" id="CHEBI:18420"/>
        <label>1</label>
    </ligand>
</feature>
<dbReference type="AlphaFoldDB" id="A0A1R4K4H6"/>
<dbReference type="InterPro" id="IPR043130">
    <property type="entry name" value="CDP-OH_PTrfase_TM_dom"/>
</dbReference>
<keyword evidence="17" id="KW-0594">Phospholipid biosynthesis</keyword>
<name>A0A1R4K4H6_9ACTN</name>
<comment type="pathway">
    <text evidence="3">Lipid metabolism.</text>
</comment>
<evidence type="ECO:0000256" key="16">
    <source>
        <dbReference type="ARBA" id="ARBA00048865"/>
    </source>
</evidence>
<feature type="binding site" evidence="17">
    <location>
        <position position="86"/>
    </location>
    <ligand>
        <name>Mg(2+)</name>
        <dbReference type="ChEBI" id="CHEBI:18420"/>
        <label>1</label>
    </ligand>
</feature>
<evidence type="ECO:0000256" key="18">
    <source>
        <dbReference type="RuleBase" id="RU003750"/>
    </source>
</evidence>
<evidence type="ECO:0000256" key="14">
    <source>
        <dbReference type="ARBA" id="ARBA00024082"/>
    </source>
</evidence>
<evidence type="ECO:0000256" key="3">
    <source>
        <dbReference type="ARBA" id="ARBA00005189"/>
    </source>
</evidence>
<accession>A0A1R4K4H6</accession>
<comment type="pathway">
    <text evidence="2 17">Phospholipid metabolism; phosphatidylinositol phosphate biosynthesis.</text>
</comment>
<dbReference type="GO" id="GO:0016780">
    <property type="term" value="F:phosphotransferase activity, for other substituted phosphate groups"/>
    <property type="evidence" value="ECO:0007669"/>
    <property type="project" value="UniProtKB-UniRule"/>
</dbReference>
<dbReference type="EC" id="2.7.8.-" evidence="17"/>
<evidence type="ECO:0000256" key="7">
    <source>
        <dbReference type="ARBA" id="ARBA00022679"/>
    </source>
</evidence>
<dbReference type="NCBIfam" id="NF045883">
    <property type="entry name" value="PIPSynth"/>
    <property type="match status" value="1"/>
</dbReference>
<keyword evidence="10 17" id="KW-0460">Magnesium</keyword>
<protein>
    <recommendedName>
        <fullName evidence="14 17">Phosphatidylinositol phosphate synthase</fullName>
        <shortName evidence="17">PIP synthase</shortName>
        <ecNumber evidence="17">2.7.8.-</ecNumber>
    </recommendedName>
    <alternativeName>
        <fullName evidence="15 17">CDP-diacylglycerol--D-myo-inositol-3-phosphate 3-phosphatidyltransferase</fullName>
    </alternativeName>
</protein>
<feature type="transmembrane region" description="Helical" evidence="17">
    <location>
        <begin position="21"/>
        <end position="45"/>
    </location>
</feature>
<evidence type="ECO:0000256" key="11">
    <source>
        <dbReference type="ARBA" id="ARBA00022989"/>
    </source>
</evidence>
<dbReference type="Proteomes" id="UP000188342">
    <property type="component" value="Unassembled WGS sequence"/>
</dbReference>
<evidence type="ECO:0000256" key="13">
    <source>
        <dbReference type="ARBA" id="ARBA00023935"/>
    </source>
</evidence>
<dbReference type="Pfam" id="PF01066">
    <property type="entry name" value="CDP-OH_P_transf"/>
    <property type="match status" value="1"/>
</dbReference>
<keyword evidence="9 17" id="KW-0479">Metal-binding</keyword>